<evidence type="ECO:0000256" key="1">
    <source>
        <dbReference type="SAM" id="Phobius"/>
    </source>
</evidence>
<keyword evidence="1" id="KW-0472">Membrane</keyword>
<feature type="transmembrane region" description="Helical" evidence="1">
    <location>
        <begin position="38"/>
        <end position="57"/>
    </location>
</feature>
<name>A0A915IF10_ROMCU</name>
<keyword evidence="1" id="KW-1133">Transmembrane helix</keyword>
<evidence type="ECO:0000313" key="4">
    <source>
        <dbReference type="WBParaSite" id="nRc.2.0.1.t12750-RA"/>
    </source>
</evidence>
<feature type="transmembrane region" description="Helical" evidence="1">
    <location>
        <begin position="78"/>
        <end position="98"/>
    </location>
</feature>
<dbReference type="Gene3D" id="1.20.1070.10">
    <property type="entry name" value="Rhodopsin 7-helix transmembrane proteins"/>
    <property type="match status" value="1"/>
</dbReference>
<sequence length="252" mass="27881">MINELVMSITLFSLQLWHIINSLAGIDESVFSAKQCSFITGIEGPTLMVSIVSGLIVSMDRMHSIVRPNGQLHKVVKILAYLTPHIFSLIFSAITLGFCSVSRTSLILCTGAYLAFDPANIAKLGGLFSAVCVYSTAMLYVSMLLITFVKKKSIQRDENNVNSVSNIKSRRYEKLSKVLAFSAICNIPTTTMITAVFSITETRFGLLAILSYFKQGLVSVNGIITFASFYKFIPDFKKRLFGNNEETVVQQL</sequence>
<dbReference type="AlphaFoldDB" id="A0A915IF10"/>
<reference evidence="4" key="1">
    <citation type="submission" date="2022-11" db="UniProtKB">
        <authorList>
            <consortium name="WormBaseParasite"/>
        </authorList>
    </citation>
    <scope>IDENTIFICATION</scope>
</reference>
<proteinExistence type="predicted"/>
<feature type="transmembrane region" description="Helical" evidence="1">
    <location>
        <begin position="212"/>
        <end position="233"/>
    </location>
</feature>
<organism evidence="3 4">
    <name type="scientific">Romanomermis culicivorax</name>
    <name type="common">Nematode worm</name>
    <dbReference type="NCBI Taxonomy" id="13658"/>
    <lineage>
        <taxon>Eukaryota</taxon>
        <taxon>Metazoa</taxon>
        <taxon>Ecdysozoa</taxon>
        <taxon>Nematoda</taxon>
        <taxon>Enoplea</taxon>
        <taxon>Dorylaimia</taxon>
        <taxon>Mermithida</taxon>
        <taxon>Mermithoidea</taxon>
        <taxon>Mermithidae</taxon>
        <taxon>Romanomermis</taxon>
    </lineage>
</organism>
<evidence type="ECO:0000313" key="3">
    <source>
        <dbReference type="Proteomes" id="UP000887565"/>
    </source>
</evidence>
<feature type="transmembrane region" description="Helical" evidence="1">
    <location>
        <begin position="127"/>
        <end position="149"/>
    </location>
</feature>
<accession>A0A915IF10</accession>
<feature type="transmembrane region" description="Helical" evidence="1">
    <location>
        <begin position="178"/>
        <end position="200"/>
    </location>
</feature>
<dbReference type="Proteomes" id="UP000887565">
    <property type="component" value="Unplaced"/>
</dbReference>
<evidence type="ECO:0000256" key="2">
    <source>
        <dbReference type="SAM" id="SignalP"/>
    </source>
</evidence>
<dbReference type="WBParaSite" id="nRc.2.0.1.t12750-RA">
    <property type="protein sequence ID" value="nRc.2.0.1.t12750-RA"/>
    <property type="gene ID" value="nRc.2.0.1.g12750"/>
</dbReference>
<dbReference type="SUPFAM" id="SSF81321">
    <property type="entry name" value="Family A G protein-coupled receptor-like"/>
    <property type="match status" value="1"/>
</dbReference>
<keyword evidence="1" id="KW-0812">Transmembrane</keyword>
<feature type="chain" id="PRO_5037892712" evidence="2">
    <location>
        <begin position="23"/>
        <end position="252"/>
    </location>
</feature>
<feature type="signal peptide" evidence="2">
    <location>
        <begin position="1"/>
        <end position="22"/>
    </location>
</feature>
<keyword evidence="2" id="KW-0732">Signal</keyword>
<keyword evidence="3" id="KW-1185">Reference proteome</keyword>
<protein>
    <submittedName>
        <fullName evidence="4">Vomeronasal type-1 receptor</fullName>
    </submittedName>
</protein>